<dbReference type="InterPro" id="IPR036641">
    <property type="entry name" value="HPT_dom_sf"/>
</dbReference>
<dbReference type="HOGENOM" id="CLU_000445_11_28_0"/>
<dbReference type="GO" id="GO:0000160">
    <property type="term" value="P:phosphorelay signal transduction system"/>
    <property type="evidence" value="ECO:0007669"/>
    <property type="project" value="InterPro"/>
</dbReference>
<dbReference type="SUPFAM" id="SSF47226">
    <property type="entry name" value="Histidine-containing phosphotransfer domain, HPT domain"/>
    <property type="match status" value="1"/>
</dbReference>
<dbReference type="EMBL" id="CP000909">
    <property type="protein sequence ID" value="ABY36976.1"/>
    <property type="molecule type" value="Genomic_DNA"/>
</dbReference>
<dbReference type="SMART" id="SM00448">
    <property type="entry name" value="REC"/>
    <property type="match status" value="2"/>
</dbReference>
<proteinExistence type="predicted"/>
<evidence type="ECO:0000313" key="6">
    <source>
        <dbReference type="Proteomes" id="UP000002008"/>
    </source>
</evidence>
<dbReference type="SUPFAM" id="SSF52172">
    <property type="entry name" value="CheY-like"/>
    <property type="match status" value="3"/>
</dbReference>
<feature type="region of interest" description="Disordered" evidence="2">
    <location>
        <begin position="112"/>
        <end position="159"/>
    </location>
</feature>
<dbReference type="Pfam" id="PF01627">
    <property type="entry name" value="Hpt"/>
    <property type="match status" value="1"/>
</dbReference>
<dbReference type="RefSeq" id="WP_012259629.1">
    <property type="nucleotide sequence ID" value="NC_010175.1"/>
</dbReference>
<evidence type="ECO:0000313" key="5">
    <source>
        <dbReference type="EMBL" id="ABY36976.1"/>
    </source>
</evidence>
<dbReference type="eggNOG" id="COG3706">
    <property type="taxonomic scope" value="Bacteria"/>
</dbReference>
<dbReference type="PANTHER" id="PTHR45138:SF24">
    <property type="entry name" value="DIGUANYLATE CYCLASE DGCC-RELATED"/>
    <property type="match status" value="1"/>
</dbReference>
<dbReference type="Gene3D" id="3.40.50.2300">
    <property type="match status" value="3"/>
</dbReference>
<dbReference type="Gene3D" id="1.20.120.160">
    <property type="entry name" value="HPT domain"/>
    <property type="match status" value="1"/>
</dbReference>
<feature type="domain" description="Response regulatory" evidence="3">
    <location>
        <begin position="602"/>
        <end position="716"/>
    </location>
</feature>
<dbReference type="FunFam" id="3.40.50.2300:FF:000346">
    <property type="entry name" value="Diguanylate cyclase response regulator"/>
    <property type="match status" value="1"/>
</dbReference>
<name>A9WCL4_CHLAA</name>
<dbReference type="InterPro" id="IPR000160">
    <property type="entry name" value="GGDEF_dom"/>
</dbReference>
<dbReference type="EnsemblBacteria" id="ABY36976">
    <property type="protein sequence ID" value="ABY36976"/>
    <property type="gene ID" value="Caur_3798"/>
</dbReference>
<dbReference type="InParanoid" id="A9WCL4"/>
<keyword evidence="6" id="KW-1185">Reference proteome</keyword>
<dbReference type="PROSITE" id="PS50887">
    <property type="entry name" value="GGDEF"/>
    <property type="match status" value="1"/>
</dbReference>
<dbReference type="InterPro" id="IPR011006">
    <property type="entry name" value="CheY-like_superfamily"/>
</dbReference>
<dbReference type="eggNOG" id="COG0745">
    <property type="taxonomic scope" value="Bacteria"/>
</dbReference>
<organism evidence="5 6">
    <name type="scientific">Chloroflexus aurantiacus (strain ATCC 29366 / DSM 635 / J-10-fl)</name>
    <dbReference type="NCBI Taxonomy" id="324602"/>
    <lineage>
        <taxon>Bacteria</taxon>
        <taxon>Bacillati</taxon>
        <taxon>Chloroflexota</taxon>
        <taxon>Chloroflexia</taxon>
        <taxon>Chloroflexales</taxon>
        <taxon>Chloroflexineae</taxon>
        <taxon>Chloroflexaceae</taxon>
        <taxon>Chloroflexus</taxon>
    </lineage>
</organism>
<feature type="domain" description="GGDEF" evidence="4">
    <location>
        <begin position="444"/>
        <end position="576"/>
    </location>
</feature>
<evidence type="ECO:0000259" key="3">
    <source>
        <dbReference type="PROSITE" id="PS50110"/>
    </source>
</evidence>
<dbReference type="AlphaFoldDB" id="A9WCL4"/>
<dbReference type="FunFam" id="3.30.70.270:FF:000001">
    <property type="entry name" value="Diguanylate cyclase domain protein"/>
    <property type="match status" value="1"/>
</dbReference>
<dbReference type="CDD" id="cd00156">
    <property type="entry name" value="REC"/>
    <property type="match status" value="1"/>
</dbReference>
<feature type="domain" description="Response regulatory" evidence="3">
    <location>
        <begin position="162"/>
        <end position="279"/>
    </location>
</feature>
<dbReference type="GO" id="GO:1902201">
    <property type="term" value="P:negative regulation of bacterial-type flagellum-dependent cell motility"/>
    <property type="evidence" value="ECO:0000318"/>
    <property type="project" value="GO_Central"/>
</dbReference>
<dbReference type="Gene3D" id="3.30.70.270">
    <property type="match status" value="1"/>
</dbReference>
<accession>A9WCL4</accession>
<evidence type="ECO:0000256" key="1">
    <source>
        <dbReference type="PROSITE-ProRule" id="PRU00169"/>
    </source>
</evidence>
<dbReference type="KEGG" id="cau:Caur_3798"/>
<dbReference type="PROSITE" id="PS50110">
    <property type="entry name" value="RESPONSE_REGULATORY"/>
    <property type="match status" value="3"/>
</dbReference>
<dbReference type="SMART" id="SM00267">
    <property type="entry name" value="GGDEF"/>
    <property type="match status" value="1"/>
</dbReference>
<feature type="modified residue" description="4-aspartylphosphate" evidence="1">
    <location>
        <position position="337"/>
    </location>
</feature>
<dbReference type="PANTHER" id="PTHR45138">
    <property type="entry name" value="REGULATORY COMPONENTS OF SENSORY TRANSDUCTION SYSTEM"/>
    <property type="match status" value="1"/>
</dbReference>
<dbReference type="STRING" id="324602.Caur_3798"/>
<dbReference type="GO" id="GO:0052621">
    <property type="term" value="F:diguanylate cyclase activity"/>
    <property type="evidence" value="ECO:0000318"/>
    <property type="project" value="GO_Central"/>
</dbReference>
<dbReference type="InterPro" id="IPR001789">
    <property type="entry name" value="Sig_transdc_resp-reg_receiver"/>
</dbReference>
<dbReference type="Proteomes" id="UP000002008">
    <property type="component" value="Chromosome"/>
</dbReference>
<protein>
    <submittedName>
        <fullName evidence="5">Diguanylate cyclase</fullName>
    </submittedName>
</protein>
<dbReference type="InterPro" id="IPR008207">
    <property type="entry name" value="Sig_transdc_His_kin_Hpt_dom"/>
</dbReference>
<reference evidence="6" key="1">
    <citation type="journal article" date="2011" name="BMC Genomics">
        <title>Complete genome sequence of the filamentous anoxygenic phototrophic bacterium Chloroflexus aurantiacus.</title>
        <authorList>
            <person name="Tang K.H."/>
            <person name="Barry K."/>
            <person name="Chertkov O."/>
            <person name="Dalin E."/>
            <person name="Han C.S."/>
            <person name="Hauser L.J."/>
            <person name="Honchak B.M."/>
            <person name="Karbach L.E."/>
            <person name="Land M.L."/>
            <person name="Lapidus A."/>
            <person name="Larimer F.W."/>
            <person name="Mikhailova N."/>
            <person name="Pitluck S."/>
            <person name="Pierson B.K."/>
            <person name="Blankenship R.E."/>
        </authorList>
    </citation>
    <scope>NUCLEOTIDE SEQUENCE [LARGE SCALE GENOMIC DNA]</scope>
    <source>
        <strain evidence="6">ATCC 29366 / DSM 635 / J-10-fl</strain>
    </source>
</reference>
<dbReference type="eggNOG" id="COG2198">
    <property type="taxonomic scope" value="Bacteria"/>
</dbReference>
<evidence type="ECO:0000256" key="2">
    <source>
        <dbReference type="SAM" id="MobiDB-lite"/>
    </source>
</evidence>
<sequence>MKPDPAEQFEALRKRYAAQIGERVAAIHAAWNQLVQSDWDKTAGVELRQLAHKLAGSAAMFGFANLGAVAHDIDLRLKEWLEHDQSLDTLARQHLAQQIALLQHAVGEYRTSTAVPETNQPTPSTAPSEPPPVPPANTEPAPPIPQPQPPATPREPNGRPQTIVLVEDDREFAAKLVGQLRLFNYDVHLVNDLEGLPTLIRAINPAAIIMDIVFPEGDLAGTETIANLQRERTEPIPVIYISQRDDFTARLAAVRSGGHAYFAKPVDAGQLINALDRLTGVEENTPLRVLIVDDDQEFGHNCVHSLEIAGIHARAITDPRETLNQLQVFQPDLIVLDMYMPICSGKELASIIRQQDRYVGMPIVFLSAETNRLQQQSVLSLGADDFLAKPISPADLVAAISARAMRARYLQRFLIRDSLTGLLNHQAVEEELSHEFARAERLQQPLSIAIIDIDHFKRVNDSYGHLIGDQVLRSFARLLQQRLRKSDLIGRHGGEEFLVALPNTSLVEARTLIDTIRTSFAALRHYGPAGEFTVTFSAGIAGYPHHRSQLGVMQAADAALYQAKHAGRNRIVVDTTAGDTPPLLLPAAKDEATIRTEAPSWRALIISANGIQRRMLRQALTAQGLMYDMIDDVERALQYEAPIPPNLILVDMTQIEGARTANIILLREHFAKGRIVTIAPATAEPRAAATVAFGVDDYLLIPLAAGALSALLDRLSASERST</sequence>
<feature type="modified residue" description="4-aspartylphosphate" evidence="1">
    <location>
        <position position="651"/>
    </location>
</feature>
<feature type="domain" description="Response regulatory" evidence="3">
    <location>
        <begin position="288"/>
        <end position="404"/>
    </location>
</feature>
<dbReference type="Pfam" id="PF00072">
    <property type="entry name" value="Response_reg"/>
    <property type="match status" value="2"/>
</dbReference>
<dbReference type="SUPFAM" id="SSF55073">
    <property type="entry name" value="Nucleotide cyclase"/>
    <property type="match status" value="1"/>
</dbReference>
<dbReference type="GO" id="GO:0043709">
    <property type="term" value="P:cell adhesion involved in single-species biofilm formation"/>
    <property type="evidence" value="ECO:0000318"/>
    <property type="project" value="GO_Central"/>
</dbReference>
<feature type="modified residue" description="4-aspartylphosphate" evidence="1">
    <location>
        <position position="211"/>
    </location>
</feature>
<dbReference type="Pfam" id="PF00990">
    <property type="entry name" value="GGDEF"/>
    <property type="match status" value="1"/>
</dbReference>
<keyword evidence="1" id="KW-0597">Phosphoprotein</keyword>
<dbReference type="InterPro" id="IPR043128">
    <property type="entry name" value="Rev_trsase/Diguanyl_cyclase"/>
</dbReference>
<dbReference type="InterPro" id="IPR050469">
    <property type="entry name" value="Diguanylate_Cyclase"/>
</dbReference>
<dbReference type="CDD" id="cd01949">
    <property type="entry name" value="GGDEF"/>
    <property type="match status" value="1"/>
</dbReference>
<evidence type="ECO:0000259" key="4">
    <source>
        <dbReference type="PROSITE" id="PS50887"/>
    </source>
</evidence>
<dbReference type="PATRIC" id="fig|324602.8.peg.4264"/>
<dbReference type="InterPro" id="IPR029787">
    <property type="entry name" value="Nucleotide_cyclase"/>
</dbReference>
<dbReference type="NCBIfam" id="TIGR00254">
    <property type="entry name" value="GGDEF"/>
    <property type="match status" value="1"/>
</dbReference>
<dbReference type="GO" id="GO:0005886">
    <property type="term" value="C:plasma membrane"/>
    <property type="evidence" value="ECO:0000318"/>
    <property type="project" value="GO_Central"/>
</dbReference>
<gene>
    <name evidence="5" type="ordered locus">Caur_3798</name>
</gene>
<feature type="compositionally biased region" description="Pro residues" evidence="2">
    <location>
        <begin position="128"/>
        <end position="153"/>
    </location>
</feature>